<feature type="domain" description="YgjP-like metallopeptidase" evidence="1">
    <location>
        <begin position="30"/>
        <end position="240"/>
    </location>
</feature>
<evidence type="ECO:0000313" key="2">
    <source>
        <dbReference type="EMBL" id="GAA6168070.1"/>
    </source>
</evidence>
<dbReference type="PANTHER" id="PTHR30399">
    <property type="entry name" value="UNCHARACTERIZED PROTEIN YGJP"/>
    <property type="match status" value="1"/>
</dbReference>
<name>A0ABQ0A8V2_9GAMM</name>
<dbReference type="GO" id="GO:0008237">
    <property type="term" value="F:metallopeptidase activity"/>
    <property type="evidence" value="ECO:0007669"/>
    <property type="project" value="UniProtKB-KW"/>
</dbReference>
<dbReference type="Gene3D" id="3.30.2010.10">
    <property type="entry name" value="Metalloproteases ('zincins'), catalytic domain"/>
    <property type="match status" value="1"/>
</dbReference>
<dbReference type="EMBL" id="BAABWN010000005">
    <property type="protein sequence ID" value="GAA6168070.1"/>
    <property type="molecule type" value="Genomic_DNA"/>
</dbReference>
<comment type="caution">
    <text evidence="2">The sequence shown here is derived from an EMBL/GenBank/DDBJ whole genome shotgun (WGS) entry which is preliminary data.</text>
</comment>
<sequence>MDKAKQFELGLGPDPRLPFEFELKRSARRKTLEVRVASGNVSVRAPQYVSTAEIKKFLSERSAWVQQKLSEQQTRLADMPVRTFDEGSPWPLMDSTLSLRIDIGSCGRCKAVDDILCVQLNQQKLINTDPKELIREQLEGWYRAQAQAILLQKSQVFADNINKAFQEVRVRKTKTRWGHCTSKGVLQYNWLILLAPEAVVDYLVAHEVSHLKHFNHSRQFWQQVEQLCPDYLQHRKWLKNYGFSLWF</sequence>
<dbReference type="InterPro" id="IPR053136">
    <property type="entry name" value="UTP_pyrophosphatase-like"/>
</dbReference>
<protein>
    <submittedName>
        <fullName evidence="2">SprT family zinc-dependent metalloprotease</fullName>
    </submittedName>
</protein>
<keyword evidence="2" id="KW-0378">Hydrolase</keyword>
<reference evidence="2 3" key="1">
    <citation type="submission" date="2024-04" db="EMBL/GenBank/DDBJ databases">
        <title>Draft genome sequence of Sessilibacter corallicola NBRC 116591.</title>
        <authorList>
            <person name="Miyakawa T."/>
            <person name="Kusuya Y."/>
            <person name="Miura T."/>
        </authorList>
    </citation>
    <scope>NUCLEOTIDE SEQUENCE [LARGE SCALE GENOMIC DNA]</scope>
    <source>
        <strain evidence="2 3">KU-00831-HH</strain>
    </source>
</reference>
<dbReference type="PANTHER" id="PTHR30399:SF1">
    <property type="entry name" value="UTP PYROPHOSPHATASE"/>
    <property type="match status" value="1"/>
</dbReference>
<keyword evidence="3" id="KW-1185">Reference proteome</keyword>
<keyword evidence="2" id="KW-0645">Protease</keyword>
<gene>
    <name evidence="2" type="ORF">NBRC116591_18810</name>
</gene>
<organism evidence="2 3">
    <name type="scientific">Sessilibacter corallicola</name>
    <dbReference type="NCBI Taxonomy" id="2904075"/>
    <lineage>
        <taxon>Bacteria</taxon>
        <taxon>Pseudomonadati</taxon>
        <taxon>Pseudomonadota</taxon>
        <taxon>Gammaproteobacteria</taxon>
        <taxon>Cellvibrionales</taxon>
        <taxon>Cellvibrionaceae</taxon>
        <taxon>Sessilibacter</taxon>
    </lineage>
</organism>
<dbReference type="Pfam" id="PF01863">
    <property type="entry name" value="YgjP-like"/>
    <property type="match status" value="1"/>
</dbReference>
<dbReference type="InterPro" id="IPR002725">
    <property type="entry name" value="YgjP-like_metallopeptidase"/>
</dbReference>
<accession>A0ABQ0A8V2</accession>
<proteinExistence type="predicted"/>
<dbReference type="RefSeq" id="WP_353302727.1">
    <property type="nucleotide sequence ID" value="NZ_BAABWN010000005.1"/>
</dbReference>
<dbReference type="CDD" id="cd07344">
    <property type="entry name" value="M48_yhfN_like"/>
    <property type="match status" value="1"/>
</dbReference>
<evidence type="ECO:0000313" key="3">
    <source>
        <dbReference type="Proteomes" id="UP001465153"/>
    </source>
</evidence>
<dbReference type="Proteomes" id="UP001465153">
    <property type="component" value="Unassembled WGS sequence"/>
</dbReference>
<keyword evidence="2" id="KW-0482">Metalloprotease</keyword>
<evidence type="ECO:0000259" key="1">
    <source>
        <dbReference type="Pfam" id="PF01863"/>
    </source>
</evidence>